<gene>
    <name evidence="1" type="ORF">CA267_012435</name>
</gene>
<reference evidence="1 2" key="2">
    <citation type="submission" date="2020-04" db="EMBL/GenBank/DDBJ databases">
        <title>Complete genome sequence of Alteromonas pelagimontana 5.12T.</title>
        <authorList>
            <person name="Sinha R.K."/>
            <person name="Krishnan K.P."/>
            <person name="Kurian J.P."/>
        </authorList>
    </citation>
    <scope>NUCLEOTIDE SEQUENCE [LARGE SCALE GENOMIC DNA]</scope>
    <source>
        <strain evidence="1 2">5.12</strain>
    </source>
</reference>
<organism evidence="1 2">
    <name type="scientific">Alteromonas pelagimontana</name>
    <dbReference type="NCBI Taxonomy" id="1858656"/>
    <lineage>
        <taxon>Bacteria</taxon>
        <taxon>Pseudomonadati</taxon>
        <taxon>Pseudomonadota</taxon>
        <taxon>Gammaproteobacteria</taxon>
        <taxon>Alteromonadales</taxon>
        <taxon>Alteromonadaceae</taxon>
        <taxon>Alteromonas/Salinimonas group</taxon>
        <taxon>Alteromonas</taxon>
    </lineage>
</organism>
<dbReference type="Proteomes" id="UP000219285">
    <property type="component" value="Chromosome"/>
</dbReference>
<dbReference type="KEGG" id="apel:CA267_012435"/>
<evidence type="ECO:0008006" key="3">
    <source>
        <dbReference type="Google" id="ProtNLM"/>
    </source>
</evidence>
<dbReference type="AlphaFoldDB" id="A0A6M4MFU5"/>
<sequence>MFSFKEQVWDLFARVDSSDCLFKVFQTVDIEGFDVSGQFKASSDINKSIISFFSFIDNEMSDISEKRLLILLNAYDRDVAEIKTTAEWADRSFSSKFHHLVIFSNNAGVPSSATTTVQHVPCNTELEFSKKVARHMEILLSNQPKGSTLKPSKAVYPKKIVNTDNLEKVDIKFDESYILNVDTHFQMFMALKSKSNKLLIFGQDAINRSKIDLPVFFRWSWAADLPYSVIILNDPTLYVNEELNGGWFVGNETEDYAQTQVDIIKKIVHWFKLDTRVTFFGASAGGFASLMLAACYGKDAQAIVDIPQIDLQTYHARTEVLKLFNAAFDINDTVVDDDMCYRVDVTKRFEKQSFVPKIKYLHNTKDSAHVLQFNYFIHRWSEIAHKLEQSQVGELTLHTYSRWHLTKGGHVPLNKQDTIEEIISFIES</sequence>
<dbReference type="SUPFAM" id="SSF53474">
    <property type="entry name" value="alpha/beta-Hydrolases"/>
    <property type="match status" value="1"/>
</dbReference>
<name>A0A6M4MFU5_9ALTE</name>
<reference evidence="2" key="1">
    <citation type="submission" date="2014-12" db="EMBL/GenBank/DDBJ databases">
        <title>Complete genome sequence of a multi-drug resistant Klebsiella pneumoniae.</title>
        <authorList>
            <person name="Hua X."/>
            <person name="Chen Q."/>
            <person name="Li X."/>
            <person name="Feng Y."/>
            <person name="Ruan Z."/>
            <person name="Yu Y."/>
        </authorList>
    </citation>
    <scope>NUCLEOTIDE SEQUENCE [LARGE SCALE GENOMIC DNA]</scope>
    <source>
        <strain evidence="2">5.12</strain>
    </source>
</reference>
<proteinExistence type="predicted"/>
<dbReference type="Gene3D" id="3.40.50.1820">
    <property type="entry name" value="alpha/beta hydrolase"/>
    <property type="match status" value="1"/>
</dbReference>
<evidence type="ECO:0000313" key="2">
    <source>
        <dbReference type="Proteomes" id="UP000219285"/>
    </source>
</evidence>
<accession>A0A6M4MFU5</accession>
<dbReference type="OrthoDB" id="7335480at2"/>
<dbReference type="EMBL" id="CP052766">
    <property type="protein sequence ID" value="QJR81530.1"/>
    <property type="molecule type" value="Genomic_DNA"/>
</dbReference>
<evidence type="ECO:0000313" key="1">
    <source>
        <dbReference type="EMBL" id="QJR81530.1"/>
    </source>
</evidence>
<protein>
    <recommendedName>
        <fullName evidence="3">Alpha/beta hydrolase</fullName>
    </recommendedName>
</protein>
<dbReference type="RefSeq" id="WP_075607275.1">
    <property type="nucleotide sequence ID" value="NZ_CP052766.1"/>
</dbReference>
<dbReference type="InterPro" id="IPR029058">
    <property type="entry name" value="AB_hydrolase_fold"/>
</dbReference>
<keyword evidence="2" id="KW-1185">Reference proteome</keyword>